<accession>A0A371ER31</accession>
<proteinExistence type="predicted"/>
<sequence length="119" mass="13880">MVNRTLGHLLKCFVKKSLRYWEEWIPYVEFAYNMVLNSTSSYSPFKLAYGFNPLSPLDLFPLPILLNFDNDEGCMIRQGCTWKRKENNMLRMQTRGGKKFSSRNETLHGCIGGKRDFAT</sequence>
<gene>
    <name evidence="1" type="ORF">CR513_52486</name>
</gene>
<dbReference type="EMBL" id="QJKJ01012494">
    <property type="protein sequence ID" value="RDX68518.1"/>
    <property type="molecule type" value="Genomic_DNA"/>
</dbReference>
<evidence type="ECO:0000313" key="1">
    <source>
        <dbReference type="EMBL" id="RDX68518.1"/>
    </source>
</evidence>
<dbReference type="AlphaFoldDB" id="A0A371ER31"/>
<dbReference type="Gene3D" id="3.30.420.10">
    <property type="entry name" value="Ribonuclease H-like superfamily/Ribonuclease H"/>
    <property type="match status" value="1"/>
</dbReference>
<protein>
    <recommendedName>
        <fullName evidence="3">Integrase catalytic domain-containing protein</fullName>
    </recommendedName>
</protein>
<dbReference type="OrthoDB" id="1935586at2759"/>
<dbReference type="Proteomes" id="UP000257109">
    <property type="component" value="Unassembled WGS sequence"/>
</dbReference>
<dbReference type="GO" id="GO:0003676">
    <property type="term" value="F:nucleic acid binding"/>
    <property type="evidence" value="ECO:0007669"/>
    <property type="project" value="InterPro"/>
</dbReference>
<evidence type="ECO:0008006" key="3">
    <source>
        <dbReference type="Google" id="ProtNLM"/>
    </source>
</evidence>
<feature type="non-terminal residue" evidence="1">
    <location>
        <position position="1"/>
    </location>
</feature>
<dbReference type="InterPro" id="IPR036397">
    <property type="entry name" value="RNaseH_sf"/>
</dbReference>
<keyword evidence="2" id="KW-1185">Reference proteome</keyword>
<name>A0A371ER31_MUCPR</name>
<organism evidence="1 2">
    <name type="scientific">Mucuna pruriens</name>
    <name type="common">Velvet bean</name>
    <name type="synonym">Dolichos pruriens</name>
    <dbReference type="NCBI Taxonomy" id="157652"/>
    <lineage>
        <taxon>Eukaryota</taxon>
        <taxon>Viridiplantae</taxon>
        <taxon>Streptophyta</taxon>
        <taxon>Embryophyta</taxon>
        <taxon>Tracheophyta</taxon>
        <taxon>Spermatophyta</taxon>
        <taxon>Magnoliopsida</taxon>
        <taxon>eudicotyledons</taxon>
        <taxon>Gunneridae</taxon>
        <taxon>Pentapetalae</taxon>
        <taxon>rosids</taxon>
        <taxon>fabids</taxon>
        <taxon>Fabales</taxon>
        <taxon>Fabaceae</taxon>
        <taxon>Papilionoideae</taxon>
        <taxon>50 kb inversion clade</taxon>
        <taxon>NPAAA clade</taxon>
        <taxon>indigoferoid/millettioid clade</taxon>
        <taxon>Phaseoleae</taxon>
        <taxon>Mucuna</taxon>
    </lineage>
</organism>
<comment type="caution">
    <text evidence="1">The sequence shown here is derived from an EMBL/GenBank/DDBJ whole genome shotgun (WGS) entry which is preliminary data.</text>
</comment>
<evidence type="ECO:0000313" key="2">
    <source>
        <dbReference type="Proteomes" id="UP000257109"/>
    </source>
</evidence>
<reference evidence="1" key="1">
    <citation type="submission" date="2018-05" db="EMBL/GenBank/DDBJ databases">
        <title>Draft genome of Mucuna pruriens seed.</title>
        <authorList>
            <person name="Nnadi N.E."/>
            <person name="Vos R."/>
            <person name="Hasami M.H."/>
            <person name="Devisetty U.K."/>
            <person name="Aguiy J.C."/>
        </authorList>
    </citation>
    <scope>NUCLEOTIDE SEQUENCE [LARGE SCALE GENOMIC DNA]</scope>
    <source>
        <strain evidence="1">JCA_2017</strain>
    </source>
</reference>